<keyword evidence="4" id="KW-0862">Zinc</keyword>
<evidence type="ECO:0000313" key="8">
    <source>
        <dbReference type="Proteomes" id="UP000236370"/>
    </source>
</evidence>
<comment type="caution">
    <text evidence="7">The sequence shown here is derived from an EMBL/GenBank/DDBJ whole genome shotgun (WGS) entry which is preliminary data.</text>
</comment>
<dbReference type="FunFam" id="3.30.40.10:FF:000876">
    <property type="entry name" value="Anaphase promoting complex subunit 11"/>
    <property type="match status" value="1"/>
</dbReference>
<dbReference type="GO" id="GO:0008270">
    <property type="term" value="F:zinc ion binding"/>
    <property type="evidence" value="ECO:0007669"/>
    <property type="project" value="UniProtKB-KW"/>
</dbReference>
<dbReference type="InterPro" id="IPR013083">
    <property type="entry name" value="Znf_RING/FYVE/PHD"/>
</dbReference>
<dbReference type="InterPro" id="IPR051031">
    <property type="entry name" value="RING-box_E3_Ubiquitin_Ligase"/>
</dbReference>
<dbReference type="InterPro" id="IPR024991">
    <property type="entry name" value="RING-H2_APC11"/>
</dbReference>
<feature type="non-terminal residue" evidence="7">
    <location>
        <position position="72"/>
    </location>
</feature>
<keyword evidence="1" id="KW-0479">Metal-binding</keyword>
<dbReference type="GO" id="GO:0005680">
    <property type="term" value="C:anaphase-promoting complex"/>
    <property type="evidence" value="ECO:0007669"/>
    <property type="project" value="InterPro"/>
</dbReference>
<dbReference type="PANTHER" id="PTHR11210">
    <property type="entry name" value="RING BOX"/>
    <property type="match status" value="1"/>
</dbReference>
<dbReference type="Gene3D" id="3.30.40.10">
    <property type="entry name" value="Zinc/RING finger domain, C3HC4 (zinc finger)"/>
    <property type="match status" value="1"/>
</dbReference>
<keyword evidence="2" id="KW-0863">Zinc-finger</keyword>
<dbReference type="AlphaFoldDB" id="A0A2J8JFZ1"/>
<keyword evidence="5" id="KW-0131">Cell cycle</keyword>
<reference evidence="7 8" key="1">
    <citation type="submission" date="2017-12" db="EMBL/GenBank/DDBJ databases">
        <title>High-resolution comparative analysis of great ape genomes.</title>
        <authorList>
            <person name="Pollen A."/>
            <person name="Hastie A."/>
            <person name="Hormozdiari F."/>
            <person name="Dougherty M."/>
            <person name="Liu R."/>
            <person name="Chaisson M."/>
            <person name="Hoppe E."/>
            <person name="Hill C."/>
            <person name="Pang A."/>
            <person name="Hillier L."/>
            <person name="Baker C."/>
            <person name="Armstrong J."/>
            <person name="Shendure J."/>
            <person name="Paten B."/>
            <person name="Wilson R."/>
            <person name="Chao H."/>
            <person name="Schneider V."/>
            <person name="Ventura M."/>
            <person name="Kronenberg Z."/>
            <person name="Murali S."/>
            <person name="Gordon D."/>
            <person name="Cantsilieris S."/>
            <person name="Munson K."/>
            <person name="Nelson B."/>
            <person name="Raja A."/>
            <person name="Underwood J."/>
            <person name="Diekhans M."/>
            <person name="Fiddes I."/>
            <person name="Haussler D."/>
            <person name="Eichler E."/>
        </authorList>
    </citation>
    <scope>NUCLEOTIDE SEQUENCE [LARGE SCALE GENOMIC DNA]</scope>
    <source>
        <strain evidence="7">Yerkes chimp pedigree #C0471</strain>
    </source>
</reference>
<dbReference type="SUPFAM" id="SSF57850">
    <property type="entry name" value="RING/U-box"/>
    <property type="match status" value="1"/>
</dbReference>
<evidence type="ECO:0000256" key="5">
    <source>
        <dbReference type="ARBA" id="ARBA00023306"/>
    </source>
</evidence>
<name>A0A2J8JFZ1_PANTR</name>
<dbReference type="Proteomes" id="UP000236370">
    <property type="component" value="Unassembled WGS sequence"/>
</dbReference>
<evidence type="ECO:0000256" key="3">
    <source>
        <dbReference type="ARBA" id="ARBA00022786"/>
    </source>
</evidence>
<dbReference type="GO" id="GO:0061630">
    <property type="term" value="F:ubiquitin protein ligase activity"/>
    <property type="evidence" value="ECO:0007669"/>
    <property type="project" value="InterPro"/>
</dbReference>
<protein>
    <submittedName>
        <fullName evidence="7">ANAPC11 isoform 21</fullName>
    </submittedName>
</protein>
<evidence type="ECO:0000313" key="7">
    <source>
        <dbReference type="EMBL" id="PNI21692.1"/>
    </source>
</evidence>
<feature type="domain" description="Anaphase-promoting complex subunit 11 RING-H2 finger" evidence="6">
    <location>
        <begin position="20"/>
        <end position="51"/>
    </location>
</feature>
<evidence type="ECO:0000259" key="6">
    <source>
        <dbReference type="Pfam" id="PF12861"/>
    </source>
</evidence>
<dbReference type="GO" id="GO:0031145">
    <property type="term" value="P:anaphase-promoting complex-dependent catabolic process"/>
    <property type="evidence" value="ECO:0007669"/>
    <property type="project" value="InterPro"/>
</dbReference>
<organism evidence="7 8">
    <name type="scientific">Pan troglodytes</name>
    <name type="common">Chimpanzee</name>
    <dbReference type="NCBI Taxonomy" id="9598"/>
    <lineage>
        <taxon>Eukaryota</taxon>
        <taxon>Metazoa</taxon>
        <taxon>Chordata</taxon>
        <taxon>Craniata</taxon>
        <taxon>Vertebrata</taxon>
        <taxon>Euteleostomi</taxon>
        <taxon>Mammalia</taxon>
        <taxon>Eutheria</taxon>
        <taxon>Euarchontoglires</taxon>
        <taxon>Primates</taxon>
        <taxon>Haplorrhini</taxon>
        <taxon>Catarrhini</taxon>
        <taxon>Hominidae</taxon>
        <taxon>Pan</taxon>
    </lineage>
</organism>
<proteinExistence type="predicted"/>
<evidence type="ECO:0000256" key="1">
    <source>
        <dbReference type="ARBA" id="ARBA00022723"/>
    </source>
</evidence>
<evidence type="ECO:0000256" key="4">
    <source>
        <dbReference type="ARBA" id="ARBA00022833"/>
    </source>
</evidence>
<evidence type="ECO:0000256" key="2">
    <source>
        <dbReference type="ARBA" id="ARBA00022771"/>
    </source>
</evidence>
<accession>A0A2J8JFZ1</accession>
<keyword evidence="3" id="KW-0833">Ubl conjugation pathway</keyword>
<gene>
    <name evidence="7" type="ORF">CK820_G0047961</name>
</gene>
<dbReference type="Pfam" id="PF12861">
    <property type="entry name" value="zf-ANAPC11"/>
    <property type="match status" value="1"/>
</dbReference>
<dbReference type="GO" id="GO:0097602">
    <property type="term" value="F:cullin family protein binding"/>
    <property type="evidence" value="ECO:0007669"/>
    <property type="project" value="InterPro"/>
</dbReference>
<sequence>MKVKIKCWNGVATWLWVANDENCGICRMAFNGCCPDCPLHGESISRCLGWCPQPVPVLGGRAHAQARCPATT</sequence>
<dbReference type="EMBL" id="NBAG03000462">
    <property type="protein sequence ID" value="PNI21692.1"/>
    <property type="molecule type" value="Genomic_DNA"/>
</dbReference>